<keyword evidence="2" id="KW-1185">Reference proteome</keyword>
<protein>
    <submittedName>
        <fullName evidence="1">Uncharacterized protein</fullName>
    </submittedName>
</protein>
<dbReference type="Proteomes" id="UP001059617">
    <property type="component" value="Chromosome"/>
</dbReference>
<accession>A0ABY5VUS0</accession>
<sequence>MTAAPALTPADDLAQRLLPIVMADPVRAKVLADAALRDARRDGDAASEVVALRALGLVAHTRHDAAQAADLLRASIRVARKYRLARAPLSQRYLPDRVRPAPASAPPPRPRLPRDRVAACRVVGAEPACMLAARGFVWPPGRPLPG</sequence>
<reference evidence="1" key="1">
    <citation type="submission" date="2021-04" db="EMBL/GenBank/DDBJ databases">
        <authorList>
            <person name="Hartkoorn R.C."/>
            <person name="Beaudoing E."/>
            <person name="Hot D."/>
        </authorList>
    </citation>
    <scope>NUCLEOTIDE SEQUENCE</scope>
    <source>
        <strain evidence="1">NRRL B-16292</strain>
    </source>
</reference>
<proteinExistence type="predicted"/>
<name>A0ABY5VUS0_9ACTN</name>
<evidence type="ECO:0000313" key="1">
    <source>
        <dbReference type="EMBL" id="UWP80841.1"/>
    </source>
</evidence>
<evidence type="ECO:0000313" key="2">
    <source>
        <dbReference type="Proteomes" id="UP001059617"/>
    </source>
</evidence>
<organism evidence="1 2">
    <name type="scientific">Dactylosporangium fulvum</name>
    <dbReference type="NCBI Taxonomy" id="53359"/>
    <lineage>
        <taxon>Bacteria</taxon>
        <taxon>Bacillati</taxon>
        <taxon>Actinomycetota</taxon>
        <taxon>Actinomycetes</taxon>
        <taxon>Micromonosporales</taxon>
        <taxon>Micromonosporaceae</taxon>
        <taxon>Dactylosporangium</taxon>
    </lineage>
</organism>
<reference evidence="1" key="2">
    <citation type="submission" date="2022-09" db="EMBL/GenBank/DDBJ databases">
        <title>Biosynthetic gene clusters of Dactylosporangioum fulvum.</title>
        <authorList>
            <person name="Caradec T."/>
        </authorList>
    </citation>
    <scope>NUCLEOTIDE SEQUENCE</scope>
    <source>
        <strain evidence="1">NRRL B-16292</strain>
    </source>
</reference>
<dbReference type="RefSeq" id="WP_259858604.1">
    <property type="nucleotide sequence ID" value="NZ_BAAAST010000058.1"/>
</dbReference>
<dbReference type="EMBL" id="CP073720">
    <property type="protein sequence ID" value="UWP80841.1"/>
    <property type="molecule type" value="Genomic_DNA"/>
</dbReference>
<gene>
    <name evidence="1" type="ORF">Dfulv_37765</name>
</gene>